<keyword evidence="3" id="KW-1185">Reference proteome</keyword>
<feature type="domain" description="Ig-like" evidence="1">
    <location>
        <begin position="261"/>
        <end position="351"/>
    </location>
</feature>
<proteinExistence type="predicted"/>
<dbReference type="AlphaFoldDB" id="A0A8C5J2Y5"/>
<dbReference type="GO" id="GO:0045121">
    <property type="term" value="C:membrane raft"/>
    <property type="evidence" value="ECO:0007669"/>
    <property type="project" value="TreeGrafter"/>
</dbReference>
<dbReference type="GO" id="GO:0070374">
    <property type="term" value="P:positive regulation of ERK1 and ERK2 cascade"/>
    <property type="evidence" value="ECO:0007669"/>
    <property type="project" value="TreeGrafter"/>
</dbReference>
<dbReference type="InterPro" id="IPR013783">
    <property type="entry name" value="Ig-like_fold"/>
</dbReference>
<reference evidence="2" key="1">
    <citation type="submission" date="2025-08" db="UniProtKB">
        <authorList>
            <consortium name="Ensembl"/>
        </authorList>
    </citation>
    <scope>IDENTIFICATION</scope>
</reference>
<dbReference type="InterPro" id="IPR003598">
    <property type="entry name" value="Ig_sub2"/>
</dbReference>
<dbReference type="PANTHER" id="PTHR11422">
    <property type="entry name" value="T-CELL SURFACE GLYCOPROTEIN CD4"/>
    <property type="match status" value="1"/>
</dbReference>
<name>A0A8C5J2Y5_JUNHY</name>
<reference evidence="2" key="2">
    <citation type="submission" date="2025-09" db="UniProtKB">
        <authorList>
            <consortium name="Ensembl"/>
        </authorList>
    </citation>
    <scope>IDENTIFICATION</scope>
</reference>
<organism evidence="2 3">
    <name type="scientific">Junco hyemalis</name>
    <name type="common">Dark-eyed junco</name>
    <dbReference type="NCBI Taxonomy" id="40217"/>
    <lineage>
        <taxon>Eukaryota</taxon>
        <taxon>Metazoa</taxon>
        <taxon>Chordata</taxon>
        <taxon>Craniata</taxon>
        <taxon>Vertebrata</taxon>
        <taxon>Euteleostomi</taxon>
        <taxon>Archelosauria</taxon>
        <taxon>Archosauria</taxon>
        <taxon>Dinosauria</taxon>
        <taxon>Saurischia</taxon>
        <taxon>Theropoda</taxon>
        <taxon>Coelurosauria</taxon>
        <taxon>Aves</taxon>
        <taxon>Neognathae</taxon>
        <taxon>Neoaves</taxon>
        <taxon>Telluraves</taxon>
        <taxon>Australaves</taxon>
        <taxon>Passeriformes</taxon>
        <taxon>Passerellidae</taxon>
        <taxon>Junco</taxon>
    </lineage>
</organism>
<feature type="domain" description="Ig-like" evidence="1">
    <location>
        <begin position="29"/>
        <end position="143"/>
    </location>
</feature>
<dbReference type="Gene3D" id="2.60.40.10">
    <property type="entry name" value="Immunoglobulins"/>
    <property type="match status" value="4"/>
</dbReference>
<protein>
    <recommendedName>
        <fullName evidence="1">Ig-like domain-containing protein</fullName>
    </recommendedName>
</protein>
<dbReference type="PANTHER" id="PTHR11422:SF12">
    <property type="entry name" value="MICROFIBRIL-ASSOCIATED GLYCOPROTEIN 3"/>
    <property type="match status" value="1"/>
</dbReference>
<dbReference type="InterPro" id="IPR036179">
    <property type="entry name" value="Ig-like_dom_sf"/>
</dbReference>
<dbReference type="SUPFAM" id="SSF48726">
    <property type="entry name" value="Immunoglobulin"/>
    <property type="match status" value="4"/>
</dbReference>
<dbReference type="GO" id="GO:0042289">
    <property type="term" value="F:MHC class II protein binding"/>
    <property type="evidence" value="ECO:0007669"/>
    <property type="project" value="TreeGrafter"/>
</dbReference>
<feature type="domain" description="Ig-like" evidence="1">
    <location>
        <begin position="352"/>
        <end position="435"/>
    </location>
</feature>
<dbReference type="PROSITE" id="PS50835">
    <property type="entry name" value="IG_LIKE"/>
    <property type="match status" value="4"/>
</dbReference>
<evidence type="ECO:0000313" key="3">
    <source>
        <dbReference type="Proteomes" id="UP000694408"/>
    </source>
</evidence>
<accession>A0A8C5J2Y5</accession>
<dbReference type="Proteomes" id="UP000694408">
    <property type="component" value="Unplaced"/>
</dbReference>
<dbReference type="Ensembl" id="ENSJHYT00000015861.1">
    <property type="protein sequence ID" value="ENSJHYP00000013147.1"/>
    <property type="gene ID" value="ENSJHYG00000010145.1"/>
</dbReference>
<feature type="domain" description="Ig-like" evidence="1">
    <location>
        <begin position="157"/>
        <end position="238"/>
    </location>
</feature>
<dbReference type="SMART" id="SM00409">
    <property type="entry name" value="IG"/>
    <property type="match status" value="4"/>
</dbReference>
<dbReference type="GO" id="GO:1990782">
    <property type="term" value="F:protein tyrosine kinase binding"/>
    <property type="evidence" value="ECO:0007669"/>
    <property type="project" value="TreeGrafter"/>
</dbReference>
<dbReference type="GO" id="GO:0035723">
    <property type="term" value="P:interleukin-15-mediated signaling pathway"/>
    <property type="evidence" value="ECO:0007669"/>
    <property type="project" value="TreeGrafter"/>
</dbReference>
<sequence length="536" mass="58006">MASPAQSGIISNPALCSTLHLVTAGHILPGLLEGRSREQKVWVREGSSAVLPCHLGPRKTRESSKQLPDKISVLWKRHGGRYARATRHTSPSGGMGGLEALRAPFLLPHPRVSLQDSALRNGNFSLRIVPVRGEDAGLYEAQVKYRTEVHSCLVELGVITVTLSPPSPVIESEMLSMSCNSSHRASLVETCWFHKEHLGPTSRTFCSSSGTLSILHPAMSDAGSWRCQLRYSDKEIISATFNLQILGELSLCVDTPASPAPTFPHFPGHPVVYAAAGSAADLPCTLSYLPRALGMRVVAAHWSHLAGGHLEEKSISQNLSSRSFPLHVPVVGPGDAGQYRCTVSVGHRTISRDVTLAMLTGPVSEGTRLLLICSLTHAQGHERFQWTHLDSGHSSRVGPTLEIPQVSQKDMGTWECSVHGPEGRLGAVQYDLQITGTVPHGSANNLFFSSPCSALWCTFLSQPHPVLLPLHHLDPLFLAVTSSSCSSFQFPAYLFPILPVAVLSHPFLVQNQPSLPSFLTVVPPHRCPGLQRSLHL</sequence>
<evidence type="ECO:0000259" key="1">
    <source>
        <dbReference type="PROSITE" id="PS50835"/>
    </source>
</evidence>
<dbReference type="GO" id="GO:0009897">
    <property type="term" value="C:external side of plasma membrane"/>
    <property type="evidence" value="ECO:0007669"/>
    <property type="project" value="TreeGrafter"/>
</dbReference>
<dbReference type="OMA" id="WGPIQEF"/>
<dbReference type="GO" id="GO:0042110">
    <property type="term" value="P:T cell activation"/>
    <property type="evidence" value="ECO:0007669"/>
    <property type="project" value="TreeGrafter"/>
</dbReference>
<evidence type="ECO:0000313" key="2">
    <source>
        <dbReference type="Ensembl" id="ENSJHYP00000013147.1"/>
    </source>
</evidence>
<dbReference type="InterPro" id="IPR003599">
    <property type="entry name" value="Ig_sub"/>
</dbReference>
<dbReference type="InterPro" id="IPR007110">
    <property type="entry name" value="Ig-like_dom"/>
</dbReference>
<dbReference type="SMART" id="SM00408">
    <property type="entry name" value="IGc2"/>
    <property type="match status" value="2"/>
</dbReference>